<protein>
    <recommendedName>
        <fullName evidence="9">RING-type domain-containing protein</fullName>
    </recommendedName>
</protein>
<dbReference type="PROSITE" id="PS50081">
    <property type="entry name" value="ZF_DAG_PE_2"/>
    <property type="match status" value="1"/>
</dbReference>
<sequence length="94" mass="10680">MKRQPSCCALCNEVLRDPVSTSCGHYVCEQCTESCWEQCNSTGDFSCPCCGKRSRKSPEVQTPTQTSTGLCKFLLFLKQNFFCCFKYIFIISFT</sequence>
<evidence type="ECO:0000256" key="2">
    <source>
        <dbReference type="ARBA" id="ARBA00022771"/>
    </source>
</evidence>
<feature type="domain" description="RING-type" evidence="6">
    <location>
        <begin position="8"/>
        <end position="50"/>
    </location>
</feature>
<dbReference type="GeneTree" id="ENSGT01150000288698"/>
<evidence type="ECO:0000256" key="1">
    <source>
        <dbReference type="ARBA" id="ARBA00022723"/>
    </source>
</evidence>
<dbReference type="Pfam" id="PF13445">
    <property type="entry name" value="zf-RING_UBOX"/>
    <property type="match status" value="1"/>
</dbReference>
<dbReference type="InterPro" id="IPR002219">
    <property type="entry name" value="PKC_DAG/PE"/>
</dbReference>
<proteinExistence type="predicted"/>
<evidence type="ECO:0000259" key="5">
    <source>
        <dbReference type="PROSITE" id="PS50081"/>
    </source>
</evidence>
<evidence type="ECO:0000313" key="8">
    <source>
        <dbReference type="Proteomes" id="UP000261420"/>
    </source>
</evidence>
<evidence type="ECO:0000256" key="4">
    <source>
        <dbReference type="PROSITE-ProRule" id="PRU00175"/>
    </source>
</evidence>
<accession>A0A3B4UZ36</accession>
<evidence type="ECO:0000256" key="3">
    <source>
        <dbReference type="ARBA" id="ARBA00022833"/>
    </source>
</evidence>
<dbReference type="AlphaFoldDB" id="A0A3B4UZ36"/>
<keyword evidence="8" id="KW-1185">Reference proteome</keyword>
<dbReference type="InterPro" id="IPR013083">
    <property type="entry name" value="Znf_RING/FYVE/PHD"/>
</dbReference>
<evidence type="ECO:0000259" key="6">
    <source>
        <dbReference type="PROSITE" id="PS50089"/>
    </source>
</evidence>
<dbReference type="PROSITE" id="PS50089">
    <property type="entry name" value="ZF_RING_2"/>
    <property type="match status" value="1"/>
</dbReference>
<dbReference type="SUPFAM" id="SSF57850">
    <property type="entry name" value="RING/U-box"/>
    <property type="match status" value="1"/>
</dbReference>
<dbReference type="InterPro" id="IPR027370">
    <property type="entry name" value="Znf-RING_euk"/>
</dbReference>
<reference evidence="7" key="2">
    <citation type="submission" date="2025-09" db="UniProtKB">
        <authorList>
            <consortium name="Ensembl"/>
        </authorList>
    </citation>
    <scope>IDENTIFICATION</scope>
</reference>
<evidence type="ECO:0008006" key="9">
    <source>
        <dbReference type="Google" id="ProtNLM"/>
    </source>
</evidence>
<dbReference type="Proteomes" id="UP000261420">
    <property type="component" value="Unplaced"/>
</dbReference>
<dbReference type="Ensembl" id="ENSSDUT00000024181.1">
    <property type="protein sequence ID" value="ENSSDUP00000023736.1"/>
    <property type="gene ID" value="ENSSDUG00000017256.1"/>
</dbReference>
<reference evidence="7" key="1">
    <citation type="submission" date="2025-08" db="UniProtKB">
        <authorList>
            <consortium name="Ensembl"/>
        </authorList>
    </citation>
    <scope>IDENTIFICATION</scope>
</reference>
<keyword evidence="2 4" id="KW-0863">Zinc-finger</keyword>
<keyword evidence="3" id="KW-0862">Zinc</keyword>
<organism evidence="7 8">
    <name type="scientific">Seriola dumerili</name>
    <name type="common">Greater amberjack</name>
    <name type="synonym">Caranx dumerili</name>
    <dbReference type="NCBI Taxonomy" id="41447"/>
    <lineage>
        <taxon>Eukaryota</taxon>
        <taxon>Metazoa</taxon>
        <taxon>Chordata</taxon>
        <taxon>Craniata</taxon>
        <taxon>Vertebrata</taxon>
        <taxon>Euteleostomi</taxon>
        <taxon>Actinopterygii</taxon>
        <taxon>Neopterygii</taxon>
        <taxon>Teleostei</taxon>
        <taxon>Neoteleostei</taxon>
        <taxon>Acanthomorphata</taxon>
        <taxon>Carangaria</taxon>
        <taxon>Carangiformes</taxon>
        <taxon>Carangidae</taxon>
        <taxon>Seriola</taxon>
    </lineage>
</organism>
<dbReference type="Gene3D" id="3.30.40.10">
    <property type="entry name" value="Zinc/RING finger domain, C3HC4 (zinc finger)"/>
    <property type="match status" value="1"/>
</dbReference>
<feature type="domain" description="Phorbol-ester/DAG-type" evidence="5">
    <location>
        <begin position="1"/>
        <end position="47"/>
    </location>
</feature>
<keyword evidence="1" id="KW-0479">Metal-binding</keyword>
<dbReference type="GO" id="GO:0008270">
    <property type="term" value="F:zinc ion binding"/>
    <property type="evidence" value="ECO:0007669"/>
    <property type="project" value="UniProtKB-KW"/>
</dbReference>
<name>A0A3B4UZ36_SERDU</name>
<evidence type="ECO:0000313" key="7">
    <source>
        <dbReference type="Ensembl" id="ENSSDUP00000023736.1"/>
    </source>
</evidence>
<dbReference type="InterPro" id="IPR001841">
    <property type="entry name" value="Znf_RING"/>
</dbReference>